<dbReference type="CDD" id="cd06222">
    <property type="entry name" value="RNase_H_like"/>
    <property type="match status" value="1"/>
</dbReference>
<dbReference type="Pfam" id="PF13456">
    <property type="entry name" value="RVT_3"/>
    <property type="match status" value="1"/>
</dbReference>
<dbReference type="Gramene" id="OB04G14750.1">
    <property type="protein sequence ID" value="OB04G14750.1"/>
    <property type="gene ID" value="OB04G14750"/>
</dbReference>
<proteinExistence type="predicted"/>
<dbReference type="Proteomes" id="UP000006038">
    <property type="component" value="Chromosome 4"/>
</dbReference>
<dbReference type="OMA" id="CNTNGAY"/>
<dbReference type="InterPro" id="IPR044730">
    <property type="entry name" value="RNase_H-like_dom_plant"/>
</dbReference>
<accession>J3LWF0</accession>
<dbReference type="GO" id="GO:0004523">
    <property type="term" value="F:RNA-DNA hybrid ribonuclease activity"/>
    <property type="evidence" value="ECO:0007669"/>
    <property type="project" value="InterPro"/>
</dbReference>
<name>J3LWF0_ORYBR</name>
<dbReference type="EnsemblPlants" id="OB04G14750.1">
    <property type="protein sequence ID" value="OB04G14750.1"/>
    <property type="gene ID" value="OB04G14750"/>
</dbReference>
<dbReference type="InterPro" id="IPR052929">
    <property type="entry name" value="RNase_H-like_EbsB-rel"/>
</dbReference>
<dbReference type="Gene3D" id="3.30.420.10">
    <property type="entry name" value="Ribonuclease H-like superfamily/Ribonuclease H"/>
    <property type="match status" value="1"/>
</dbReference>
<protein>
    <recommendedName>
        <fullName evidence="1">RNase H type-1 domain-containing protein</fullName>
    </recommendedName>
</protein>
<sequence>MAFDLWHMQHPKKKREVKQFPGWQRPRNGWHKCNTNGAYYEFYEFDRARATGCVIRDQDSWFMARRVAWHNNTSGVLVTEAEACKSGLILAQHLGVTKLCLESDCLDHINLWNKLDDQRLIVNLILQDIQALSGNFDDFTFVYISRLGNKQHLRDVAYSSLAQLDQVPGQAQAYILKSESLKFMEKPKKA</sequence>
<dbReference type="HOGENOM" id="CLU_1430063_0_0_1"/>
<dbReference type="AlphaFoldDB" id="J3LWF0"/>
<dbReference type="InterPro" id="IPR002156">
    <property type="entry name" value="RNaseH_domain"/>
</dbReference>
<dbReference type="PANTHER" id="PTHR47074:SF11">
    <property type="entry name" value="REVERSE TRANSCRIPTASE-LIKE PROTEIN"/>
    <property type="match status" value="1"/>
</dbReference>
<reference evidence="2" key="1">
    <citation type="journal article" date="2013" name="Nat. Commun.">
        <title>Whole-genome sequencing of Oryza brachyantha reveals mechanisms underlying Oryza genome evolution.</title>
        <authorList>
            <person name="Chen J."/>
            <person name="Huang Q."/>
            <person name="Gao D."/>
            <person name="Wang J."/>
            <person name="Lang Y."/>
            <person name="Liu T."/>
            <person name="Li B."/>
            <person name="Bai Z."/>
            <person name="Luis Goicoechea J."/>
            <person name="Liang C."/>
            <person name="Chen C."/>
            <person name="Zhang W."/>
            <person name="Sun S."/>
            <person name="Liao Y."/>
            <person name="Zhang X."/>
            <person name="Yang L."/>
            <person name="Song C."/>
            <person name="Wang M."/>
            <person name="Shi J."/>
            <person name="Liu G."/>
            <person name="Liu J."/>
            <person name="Zhou H."/>
            <person name="Zhou W."/>
            <person name="Yu Q."/>
            <person name="An N."/>
            <person name="Chen Y."/>
            <person name="Cai Q."/>
            <person name="Wang B."/>
            <person name="Liu B."/>
            <person name="Min J."/>
            <person name="Huang Y."/>
            <person name="Wu H."/>
            <person name="Li Z."/>
            <person name="Zhang Y."/>
            <person name="Yin Y."/>
            <person name="Song W."/>
            <person name="Jiang J."/>
            <person name="Jackson S.A."/>
            <person name="Wing R.A."/>
            <person name="Wang J."/>
            <person name="Chen M."/>
        </authorList>
    </citation>
    <scope>NUCLEOTIDE SEQUENCE [LARGE SCALE GENOMIC DNA]</scope>
    <source>
        <strain evidence="2">cv. IRGC 101232</strain>
    </source>
</reference>
<dbReference type="InterPro" id="IPR036397">
    <property type="entry name" value="RNaseH_sf"/>
</dbReference>
<dbReference type="GO" id="GO:0003676">
    <property type="term" value="F:nucleic acid binding"/>
    <property type="evidence" value="ECO:0007669"/>
    <property type="project" value="InterPro"/>
</dbReference>
<feature type="domain" description="RNase H type-1" evidence="1">
    <location>
        <begin position="50"/>
        <end position="150"/>
    </location>
</feature>
<dbReference type="PANTHER" id="PTHR47074">
    <property type="entry name" value="BNAC02G40300D PROTEIN"/>
    <property type="match status" value="1"/>
</dbReference>
<organism evidence="2">
    <name type="scientific">Oryza brachyantha</name>
    <name type="common">malo sina</name>
    <dbReference type="NCBI Taxonomy" id="4533"/>
    <lineage>
        <taxon>Eukaryota</taxon>
        <taxon>Viridiplantae</taxon>
        <taxon>Streptophyta</taxon>
        <taxon>Embryophyta</taxon>
        <taxon>Tracheophyta</taxon>
        <taxon>Spermatophyta</taxon>
        <taxon>Magnoliopsida</taxon>
        <taxon>Liliopsida</taxon>
        <taxon>Poales</taxon>
        <taxon>Poaceae</taxon>
        <taxon>BOP clade</taxon>
        <taxon>Oryzoideae</taxon>
        <taxon>Oryzeae</taxon>
        <taxon>Oryzinae</taxon>
        <taxon>Oryza</taxon>
    </lineage>
</organism>
<dbReference type="eggNOG" id="KOG1075">
    <property type="taxonomic scope" value="Eukaryota"/>
</dbReference>
<evidence type="ECO:0000313" key="3">
    <source>
        <dbReference type="Proteomes" id="UP000006038"/>
    </source>
</evidence>
<keyword evidence="3" id="KW-1185">Reference proteome</keyword>
<evidence type="ECO:0000313" key="2">
    <source>
        <dbReference type="EnsemblPlants" id="OB04G14750.1"/>
    </source>
</evidence>
<evidence type="ECO:0000259" key="1">
    <source>
        <dbReference type="Pfam" id="PF13456"/>
    </source>
</evidence>
<reference evidence="2" key="2">
    <citation type="submission" date="2013-04" db="UniProtKB">
        <authorList>
            <consortium name="EnsemblPlants"/>
        </authorList>
    </citation>
    <scope>IDENTIFICATION</scope>
</reference>